<feature type="domain" description="DUF38" evidence="1">
    <location>
        <begin position="53"/>
        <end position="189"/>
    </location>
</feature>
<dbReference type="PANTHER" id="PTHR23014:SF1">
    <property type="entry name" value="DUF38 DOMAIN-CONTAINING PROTEIN-RELATED"/>
    <property type="match status" value="1"/>
</dbReference>
<keyword evidence="3" id="KW-1185">Reference proteome</keyword>
<dbReference type="PANTHER" id="PTHR23014">
    <property type="entry name" value="F-BOX A PROTEIN"/>
    <property type="match status" value="1"/>
</dbReference>
<dbReference type="InterPro" id="IPR002900">
    <property type="entry name" value="DUF38/FTH_CAE_spp"/>
</dbReference>
<dbReference type="EMBL" id="GL379827">
    <property type="protein sequence ID" value="EGT50085.1"/>
    <property type="molecule type" value="Genomic_DNA"/>
</dbReference>
<proteinExistence type="predicted"/>
<sequence>MFKCFREYEKRGKILKDTDFVDIFCQDFQILTENSKTIPCFLFYFEPYRLPEEFILKFQNILKNRNFKTAHLHFEVYDTSQILPFLPLFDAQFLKSLTVVEGHRMRTTLDMEEIKDLEQWKKLEEVRIENFTVGDSKIFTHLTMGSACVSTMTADDLNHLLQSFRHSRNLSKMKFEFPVSEKRQIVETLGDDYIEDIDNPDIHEWTRQWLFRMPNDENYVLKVEVYSLFVVFTRLERKYLSADRIVKE</sequence>
<reference evidence="3" key="1">
    <citation type="submission" date="2011-07" db="EMBL/GenBank/DDBJ databases">
        <authorList>
            <consortium name="Caenorhabditis brenneri Sequencing and Analysis Consortium"/>
            <person name="Wilson R.K."/>
        </authorList>
    </citation>
    <scope>NUCLEOTIDE SEQUENCE [LARGE SCALE GENOMIC DNA]</scope>
    <source>
        <strain evidence="3">PB2801</strain>
    </source>
</reference>
<organism evidence="3">
    <name type="scientific">Caenorhabditis brenneri</name>
    <name type="common">Nematode worm</name>
    <dbReference type="NCBI Taxonomy" id="135651"/>
    <lineage>
        <taxon>Eukaryota</taxon>
        <taxon>Metazoa</taxon>
        <taxon>Ecdysozoa</taxon>
        <taxon>Nematoda</taxon>
        <taxon>Chromadorea</taxon>
        <taxon>Rhabditida</taxon>
        <taxon>Rhabditina</taxon>
        <taxon>Rhabditomorpha</taxon>
        <taxon>Rhabditoidea</taxon>
        <taxon>Rhabditidae</taxon>
        <taxon>Peloderinae</taxon>
        <taxon>Caenorhabditis</taxon>
    </lineage>
</organism>
<name>G0N1H2_CAEBE</name>
<dbReference type="Pfam" id="PF01827">
    <property type="entry name" value="FTH"/>
    <property type="match status" value="1"/>
</dbReference>
<protein>
    <recommendedName>
        <fullName evidence="1">DUF38 domain-containing protein</fullName>
    </recommendedName>
</protein>
<evidence type="ECO:0000313" key="3">
    <source>
        <dbReference type="Proteomes" id="UP000008068"/>
    </source>
</evidence>
<dbReference type="InParanoid" id="G0N1H2"/>
<dbReference type="HOGENOM" id="CLU_1120962_0_0_1"/>
<gene>
    <name evidence="2" type="ORF">CAEBREN_16799</name>
</gene>
<dbReference type="AlphaFoldDB" id="G0N1H2"/>
<dbReference type="Proteomes" id="UP000008068">
    <property type="component" value="Unassembled WGS sequence"/>
</dbReference>
<accession>G0N1H2</accession>
<evidence type="ECO:0000313" key="2">
    <source>
        <dbReference type="EMBL" id="EGT50085.1"/>
    </source>
</evidence>
<evidence type="ECO:0000259" key="1">
    <source>
        <dbReference type="Pfam" id="PF01827"/>
    </source>
</evidence>